<keyword evidence="2" id="KW-0460">Magnesium</keyword>
<feature type="binding site" evidence="2">
    <location>
        <position position="60"/>
    </location>
    <ligand>
        <name>Mg(2+)</name>
        <dbReference type="ChEBI" id="CHEBI:18420"/>
        <label>2</label>
    </ligand>
</feature>
<protein>
    <recommendedName>
        <fullName evidence="2">Thiamine-monophosphate kinase</fullName>
        <shortName evidence="2">TMP kinase</shortName>
        <shortName evidence="2">Thiamine-phosphate kinase</shortName>
        <ecNumber evidence="2">2.7.4.16</ecNumber>
    </recommendedName>
</protein>
<comment type="caution">
    <text evidence="2">Lacks conserved residue(s) required for the propagation of feature annotation.</text>
</comment>
<feature type="domain" description="PurM-like N-terminal" evidence="3">
    <location>
        <begin position="17"/>
        <end position="122"/>
    </location>
</feature>
<keyword evidence="2" id="KW-0479">Metal-binding</keyword>
<keyword evidence="2" id="KW-0547">Nucleotide-binding</keyword>
<dbReference type="PANTHER" id="PTHR30270:SF0">
    <property type="entry name" value="THIAMINE-MONOPHOSPHATE KINASE"/>
    <property type="match status" value="1"/>
</dbReference>
<feature type="binding site" evidence="2">
    <location>
        <position position="192"/>
    </location>
    <ligand>
        <name>ATP</name>
        <dbReference type="ChEBI" id="CHEBI:30616"/>
    </ligand>
</feature>
<accession>A0ABS5HIJ4</accession>
<dbReference type="EC" id="2.7.4.16" evidence="2"/>
<evidence type="ECO:0000313" key="4">
    <source>
        <dbReference type="EMBL" id="MBR8464094.1"/>
    </source>
</evidence>
<feature type="binding site" evidence="2">
    <location>
        <begin position="107"/>
        <end position="108"/>
    </location>
    <ligand>
        <name>ATP</name>
        <dbReference type="ChEBI" id="CHEBI:30616"/>
    </ligand>
</feature>
<comment type="similarity">
    <text evidence="2">Belongs to the thiamine-monophosphate kinase family.</text>
</comment>
<feature type="binding site" evidence="2">
    <location>
        <position position="190"/>
    </location>
    <ligand>
        <name>Mg(2+)</name>
        <dbReference type="ChEBI" id="CHEBI:18420"/>
        <label>3</label>
    </ligand>
</feature>
<dbReference type="GO" id="GO:0009030">
    <property type="term" value="F:thiamine-phosphate kinase activity"/>
    <property type="evidence" value="ECO:0007669"/>
    <property type="project" value="UniProtKB-EC"/>
</dbReference>
<feature type="binding site" evidence="2">
    <location>
        <position position="29"/>
    </location>
    <ligand>
        <name>Mg(2+)</name>
        <dbReference type="ChEBI" id="CHEBI:18420"/>
        <label>4</label>
    </ligand>
</feature>
<proteinExistence type="inferred from homology"/>
<feature type="binding site" evidence="2">
    <location>
        <position position="19"/>
    </location>
    <ligand>
        <name>Mg(2+)</name>
        <dbReference type="ChEBI" id="CHEBI:18420"/>
        <label>3</label>
    </ligand>
</feature>
<comment type="caution">
    <text evidence="4">The sequence shown here is derived from an EMBL/GenBank/DDBJ whole genome shotgun (WGS) entry which is preliminary data.</text>
</comment>
<dbReference type="Pfam" id="PF00586">
    <property type="entry name" value="AIRS"/>
    <property type="match status" value="1"/>
</dbReference>
<feature type="binding site" evidence="2">
    <location>
        <position position="90"/>
    </location>
    <ligand>
        <name>ATP</name>
        <dbReference type="ChEBI" id="CHEBI:30616"/>
    </ligand>
</feature>
<evidence type="ECO:0000256" key="1">
    <source>
        <dbReference type="ARBA" id="ARBA00022977"/>
    </source>
</evidence>
<dbReference type="Proteomes" id="UP000682951">
    <property type="component" value="Unassembled WGS sequence"/>
</dbReference>
<feature type="binding site" evidence="2">
    <location>
        <position position="19"/>
    </location>
    <ligand>
        <name>Mg(2+)</name>
        <dbReference type="ChEBI" id="CHEBI:18420"/>
        <label>4</label>
    </ligand>
</feature>
<dbReference type="EMBL" id="JAGSSW010000005">
    <property type="protein sequence ID" value="MBR8464094.1"/>
    <property type="molecule type" value="Genomic_DNA"/>
</dbReference>
<feature type="binding site" evidence="2">
    <location>
        <position position="38"/>
    </location>
    <ligand>
        <name>substrate</name>
    </ligand>
</feature>
<dbReference type="HAMAP" id="MF_02128">
    <property type="entry name" value="TMP_kinase"/>
    <property type="match status" value="1"/>
</dbReference>
<dbReference type="InterPro" id="IPR016188">
    <property type="entry name" value="PurM-like_N"/>
</dbReference>
<dbReference type="InterPro" id="IPR006283">
    <property type="entry name" value="ThiL-like"/>
</dbReference>
<feature type="binding site" evidence="2">
    <location>
        <position position="225"/>
    </location>
    <ligand>
        <name>substrate</name>
    </ligand>
</feature>
<dbReference type="Gene3D" id="3.30.1330.10">
    <property type="entry name" value="PurM-like, N-terminal domain"/>
    <property type="match status" value="1"/>
</dbReference>
<sequence length="272" mass="30380">MDKESFLINLIKNKFIGDDGAAIGKWVYSSDIFAENSHFKRNWLGLKEIGYKAMIVNISDAIAMNADAKYALVALSLPRSIKPRQIEQIYIGINEACERFGVKIIGGDTISSDKISIAITIISHTKKPIFRSGARAGDLIAFTGDLGESLKNLKTLKNGGQIGTHSRFKRPILKDKFMQKAGHFINSAMDISDGLGVDMAKLVSASKLGVKFKKRLPKSILNSGEEYELLFTFAPKNLQKMRRIAQKTRTKINIFAKAMKGTFKYYARNHHF</sequence>
<feature type="binding site" evidence="2">
    <location>
        <position position="108"/>
    </location>
    <ligand>
        <name>Mg(2+)</name>
        <dbReference type="ChEBI" id="CHEBI:18420"/>
        <label>1</label>
    </ligand>
</feature>
<feature type="binding site" evidence="2">
    <location>
        <position position="193"/>
    </location>
    <ligand>
        <name>Mg(2+)</name>
        <dbReference type="ChEBI" id="CHEBI:18420"/>
        <label>5</label>
    </ligand>
</feature>
<feature type="binding site" evidence="2">
    <location>
        <position position="131"/>
    </location>
    <ligand>
        <name>ATP</name>
        <dbReference type="ChEBI" id="CHEBI:30616"/>
    </ligand>
</feature>
<keyword evidence="2 4" id="KW-0418">Kinase</keyword>
<dbReference type="SUPFAM" id="SSF55326">
    <property type="entry name" value="PurM N-terminal domain-like"/>
    <property type="match status" value="1"/>
</dbReference>
<evidence type="ECO:0000259" key="3">
    <source>
        <dbReference type="Pfam" id="PF00586"/>
    </source>
</evidence>
<feature type="binding site" evidence="2">
    <location>
        <position position="30"/>
    </location>
    <ligand>
        <name>Mg(2+)</name>
        <dbReference type="ChEBI" id="CHEBI:18420"/>
        <label>1</label>
    </ligand>
</feature>
<comment type="catalytic activity">
    <reaction evidence="2">
        <text>thiamine phosphate + ATP = thiamine diphosphate + ADP</text>
        <dbReference type="Rhea" id="RHEA:15913"/>
        <dbReference type="ChEBI" id="CHEBI:30616"/>
        <dbReference type="ChEBI" id="CHEBI:37575"/>
        <dbReference type="ChEBI" id="CHEBI:58937"/>
        <dbReference type="ChEBI" id="CHEBI:456216"/>
        <dbReference type="EC" id="2.7.4.16"/>
    </reaction>
</comment>
<comment type="miscellaneous">
    <text evidence="2">Reaction mechanism of ThiL seems to utilize a direct, inline transfer of the gamma-phosphate of ATP to TMP rather than a phosphorylated enzyme intermediate.</text>
</comment>
<dbReference type="SUPFAM" id="SSF56042">
    <property type="entry name" value="PurM C-terminal domain-like"/>
    <property type="match status" value="1"/>
</dbReference>
<keyword evidence="5" id="KW-1185">Reference proteome</keyword>
<dbReference type="InterPro" id="IPR036921">
    <property type="entry name" value="PurM-like_N_sf"/>
</dbReference>
<reference evidence="4 5" key="1">
    <citation type="submission" date="2021-04" db="EMBL/GenBank/DDBJ databases">
        <title>Molecular and phenotypic characterization and identification of bacterial isolates recovered from the Anatolian ground squirrels (Spermophilus xanthoprymnus) and which have the potential to form a new species in the Campylobacter genus.</title>
        <authorList>
            <person name="Aydin F."/>
            <person name="Abay S."/>
            <person name="Kayman T."/>
            <person name="Karakaya E."/>
            <person name="Mustak H.K."/>
            <person name="Mustak I.B."/>
            <person name="Bilgin N."/>
            <person name="Duzler A."/>
            <person name="Sahin O."/>
            <person name="Guran O."/>
            <person name="Saticioglu I.B."/>
        </authorList>
    </citation>
    <scope>NUCLEOTIDE SEQUENCE [LARGE SCALE GENOMIC DNA]</scope>
    <source>
        <strain evidence="5">faydin-G24</strain>
    </source>
</reference>
<dbReference type="Gene3D" id="3.90.650.10">
    <property type="entry name" value="PurM-like C-terminal domain"/>
    <property type="match status" value="1"/>
</dbReference>
<keyword evidence="2" id="KW-0067">ATP-binding</keyword>
<feature type="binding site" evidence="2">
    <location>
        <position position="31"/>
    </location>
    <ligand>
        <name>Mg(2+)</name>
        <dbReference type="ChEBI" id="CHEBI:18420"/>
        <label>2</label>
    </ligand>
</feature>
<feature type="binding site" evidence="2">
    <location>
        <position position="31"/>
    </location>
    <ligand>
        <name>Mg(2+)</name>
        <dbReference type="ChEBI" id="CHEBI:18420"/>
        <label>1</label>
    </ligand>
</feature>
<dbReference type="RefSeq" id="WP_212142076.1">
    <property type="nucleotide sequence ID" value="NZ_JAGSSW010000005.1"/>
</dbReference>
<gene>
    <name evidence="2" type="primary">thiL</name>
    <name evidence="4" type="ORF">KDD93_05850</name>
</gene>
<dbReference type="CDD" id="cd02194">
    <property type="entry name" value="ThiL"/>
    <property type="match status" value="1"/>
</dbReference>
<comment type="function">
    <text evidence="2">Catalyzes the ATP-dependent phosphorylation of thiamine-monophosphate (TMP) to form thiamine-pyrophosphate (TPP), the active form of vitamin B1.</text>
</comment>
<keyword evidence="1 2" id="KW-0784">Thiamine biosynthesis</keyword>
<dbReference type="InterPro" id="IPR036676">
    <property type="entry name" value="PurM-like_C_sf"/>
</dbReference>
<dbReference type="PANTHER" id="PTHR30270">
    <property type="entry name" value="THIAMINE-MONOPHOSPHATE KINASE"/>
    <property type="match status" value="1"/>
</dbReference>
<evidence type="ECO:0000256" key="2">
    <source>
        <dbReference type="HAMAP-Rule" id="MF_02128"/>
    </source>
</evidence>
<keyword evidence="2 4" id="KW-0808">Transferase</keyword>
<comment type="pathway">
    <text evidence="2">Cofactor biosynthesis; thiamine diphosphate biosynthesis; thiamine diphosphate from thiamine phosphate: step 1/1.</text>
</comment>
<feature type="binding site" evidence="2">
    <location>
        <position position="60"/>
    </location>
    <ligand>
        <name>Mg(2+)</name>
        <dbReference type="ChEBI" id="CHEBI:18420"/>
        <label>3</label>
    </ligand>
</feature>
<organism evidence="4 5">
    <name type="scientific">Campylobacter anatolicus</name>
    <dbReference type="NCBI Taxonomy" id="2829105"/>
    <lineage>
        <taxon>Bacteria</taxon>
        <taxon>Pseudomonadati</taxon>
        <taxon>Campylobacterota</taxon>
        <taxon>Epsilonproteobacteria</taxon>
        <taxon>Campylobacterales</taxon>
        <taxon>Campylobacteraceae</taxon>
        <taxon>Campylobacter</taxon>
    </lineage>
</organism>
<feature type="binding site" evidence="2">
    <location>
        <position position="60"/>
    </location>
    <ligand>
        <name>Mg(2+)</name>
        <dbReference type="ChEBI" id="CHEBI:18420"/>
        <label>4</label>
    </ligand>
</feature>
<evidence type="ECO:0000313" key="5">
    <source>
        <dbReference type="Proteomes" id="UP000682951"/>
    </source>
</evidence>
<dbReference type="NCBIfam" id="NF004354">
    <property type="entry name" value="PRK05731.2-3"/>
    <property type="match status" value="1"/>
</dbReference>
<name>A0ABS5HIJ4_9BACT</name>